<evidence type="ECO:0000313" key="3">
    <source>
        <dbReference type="Proteomes" id="UP001314263"/>
    </source>
</evidence>
<comment type="caution">
    <text evidence="2">The sequence shown here is derived from an EMBL/GenBank/DDBJ whole genome shotgun (WGS) entry which is preliminary data.</text>
</comment>
<proteinExistence type="predicted"/>
<dbReference type="EMBL" id="CAUYUE010000017">
    <property type="protein sequence ID" value="CAK0787677.1"/>
    <property type="molecule type" value="Genomic_DNA"/>
</dbReference>
<reference evidence="2 3" key="1">
    <citation type="submission" date="2023-10" db="EMBL/GenBank/DDBJ databases">
        <authorList>
            <person name="Maclean D."/>
            <person name="Macfadyen A."/>
        </authorList>
    </citation>
    <scope>NUCLEOTIDE SEQUENCE [LARGE SCALE GENOMIC DNA]</scope>
</reference>
<evidence type="ECO:0000313" key="2">
    <source>
        <dbReference type="EMBL" id="CAK0787677.1"/>
    </source>
</evidence>
<evidence type="ECO:0008006" key="4">
    <source>
        <dbReference type="Google" id="ProtNLM"/>
    </source>
</evidence>
<feature type="region of interest" description="Disordered" evidence="1">
    <location>
        <begin position="223"/>
        <end position="242"/>
    </location>
</feature>
<dbReference type="Proteomes" id="UP001314263">
    <property type="component" value="Unassembled WGS sequence"/>
</dbReference>
<gene>
    <name evidence="2" type="ORF">CVIRNUC_010899</name>
</gene>
<sequence>MHKGCHDSLKHMLPLESHIEAYAQRFPADETLDSLDDFFEQLAGNAALITEACPQGNELSLLDAWRGETLAPIGHKQHSGVRDLRDAHASHPPRPPKLIRTPEQILEQLFQRSGYAERLAGAPQCRPACRGSLSWAPQLDCQAWAYRPMPASDGPVQTRGLPVRLMEAPVRQPSFEGEGSCSDIAVTVKDCGPLKGDAGALRVKKPKRKARKKTEMWRLNNQEAQKRFRKKQKEKQQAREEQLADLQEQVQALQHRRRSLEVALKAAEQEVPEQASTPEPAASLSCLGETLTKQQICDLDLDALHRLWEELTGRVHASLAAAAEWSTLPATLQQIEALGREALCLLRCVGEHKPSLLADFLKAGVGAIAQGREQKPETSEGSTVLCKLRERLTQGAHEATSQCTRLVLQLQEAPGQTEIFKQGSLVRQVRESAEAAFVHSFTLAAGAQA</sequence>
<evidence type="ECO:0000256" key="1">
    <source>
        <dbReference type="SAM" id="MobiDB-lite"/>
    </source>
</evidence>
<dbReference type="CDD" id="cd14686">
    <property type="entry name" value="bZIP"/>
    <property type="match status" value="1"/>
</dbReference>
<name>A0AAV1IN58_9CHLO</name>
<protein>
    <recommendedName>
        <fullName evidence="4">BZIP domain-containing protein</fullName>
    </recommendedName>
</protein>
<feature type="region of interest" description="Disordered" evidence="1">
    <location>
        <begin position="76"/>
        <end position="98"/>
    </location>
</feature>
<accession>A0AAV1IN58</accession>
<organism evidence="2 3">
    <name type="scientific">Coccomyxa viridis</name>
    <dbReference type="NCBI Taxonomy" id="1274662"/>
    <lineage>
        <taxon>Eukaryota</taxon>
        <taxon>Viridiplantae</taxon>
        <taxon>Chlorophyta</taxon>
        <taxon>core chlorophytes</taxon>
        <taxon>Trebouxiophyceae</taxon>
        <taxon>Trebouxiophyceae incertae sedis</taxon>
        <taxon>Coccomyxaceae</taxon>
        <taxon>Coccomyxa</taxon>
    </lineage>
</organism>
<dbReference type="AlphaFoldDB" id="A0AAV1IN58"/>
<keyword evidence="3" id="KW-1185">Reference proteome</keyword>
<feature type="compositionally biased region" description="Basic and acidic residues" evidence="1">
    <location>
        <begin position="80"/>
        <end position="89"/>
    </location>
</feature>